<keyword evidence="4" id="KW-0732">Signal</keyword>
<dbReference type="InterPro" id="IPR000914">
    <property type="entry name" value="SBP_5_dom"/>
</dbReference>
<dbReference type="GO" id="GO:1904680">
    <property type="term" value="F:peptide transmembrane transporter activity"/>
    <property type="evidence" value="ECO:0007669"/>
    <property type="project" value="TreeGrafter"/>
</dbReference>
<dbReference type="InterPro" id="IPR030678">
    <property type="entry name" value="Peptide/Ni-bd"/>
</dbReference>
<name>A0A9E2NYJ7_9SPIR</name>
<dbReference type="PIRSF" id="PIRSF002741">
    <property type="entry name" value="MppA"/>
    <property type="match status" value="1"/>
</dbReference>
<comment type="subcellular location">
    <subcellularLocation>
        <location evidence="1">Cell envelope</location>
    </subcellularLocation>
</comment>
<dbReference type="InterPro" id="IPR039424">
    <property type="entry name" value="SBP_5"/>
</dbReference>
<dbReference type="AlphaFoldDB" id="A0A9E2NYJ7"/>
<keyword evidence="3" id="KW-0813">Transport</keyword>
<comment type="caution">
    <text evidence="6">The sequence shown here is derived from an EMBL/GenBank/DDBJ whole genome shotgun (WGS) entry which is preliminary data.</text>
</comment>
<evidence type="ECO:0000313" key="7">
    <source>
        <dbReference type="Proteomes" id="UP000823914"/>
    </source>
</evidence>
<dbReference type="Pfam" id="PF00496">
    <property type="entry name" value="SBP_bac_5"/>
    <property type="match status" value="1"/>
</dbReference>
<dbReference type="CDD" id="cd08504">
    <property type="entry name" value="PBP2_OppA"/>
    <property type="match status" value="1"/>
</dbReference>
<accession>A0A9E2NYJ7</accession>
<feature type="domain" description="Solute-binding protein family 5" evidence="5">
    <location>
        <begin position="70"/>
        <end position="419"/>
    </location>
</feature>
<dbReference type="Gene3D" id="3.40.190.10">
    <property type="entry name" value="Periplasmic binding protein-like II"/>
    <property type="match status" value="1"/>
</dbReference>
<dbReference type="SUPFAM" id="SSF53850">
    <property type="entry name" value="Periplasmic binding protein-like II"/>
    <property type="match status" value="1"/>
</dbReference>
<dbReference type="Proteomes" id="UP000823914">
    <property type="component" value="Unassembled WGS sequence"/>
</dbReference>
<evidence type="ECO:0000256" key="2">
    <source>
        <dbReference type="ARBA" id="ARBA00005695"/>
    </source>
</evidence>
<evidence type="ECO:0000313" key="6">
    <source>
        <dbReference type="EMBL" id="MBU3849677.1"/>
    </source>
</evidence>
<proteinExistence type="inferred from homology"/>
<reference evidence="6" key="1">
    <citation type="journal article" date="2021" name="PeerJ">
        <title>Extensive microbial diversity within the chicken gut microbiome revealed by metagenomics and culture.</title>
        <authorList>
            <person name="Gilroy R."/>
            <person name="Ravi A."/>
            <person name="Getino M."/>
            <person name="Pursley I."/>
            <person name="Horton D.L."/>
            <person name="Alikhan N.F."/>
            <person name="Baker D."/>
            <person name="Gharbi K."/>
            <person name="Hall N."/>
            <person name="Watson M."/>
            <person name="Adriaenssens E.M."/>
            <person name="Foster-Nyarko E."/>
            <person name="Jarju S."/>
            <person name="Secka A."/>
            <person name="Antonio M."/>
            <person name="Oren A."/>
            <person name="Chaudhuri R.R."/>
            <person name="La Ragione R."/>
            <person name="Hildebrand F."/>
            <person name="Pallen M.J."/>
        </authorList>
    </citation>
    <scope>NUCLEOTIDE SEQUENCE</scope>
    <source>
        <strain evidence="6">Gambia15-2214</strain>
    </source>
</reference>
<organism evidence="6 7">
    <name type="scientific">Candidatus Treponema excrementipullorum</name>
    <dbReference type="NCBI Taxonomy" id="2838768"/>
    <lineage>
        <taxon>Bacteria</taxon>
        <taxon>Pseudomonadati</taxon>
        <taxon>Spirochaetota</taxon>
        <taxon>Spirochaetia</taxon>
        <taxon>Spirochaetales</taxon>
        <taxon>Treponemataceae</taxon>
        <taxon>Treponema</taxon>
    </lineage>
</organism>
<protein>
    <submittedName>
        <fullName evidence="6">Peptide ABC transporter substrate-binding protein</fullName>
    </submittedName>
</protein>
<dbReference type="Gene3D" id="3.10.105.10">
    <property type="entry name" value="Dipeptide-binding Protein, Domain 3"/>
    <property type="match status" value="1"/>
</dbReference>
<dbReference type="PANTHER" id="PTHR30290">
    <property type="entry name" value="PERIPLASMIC BINDING COMPONENT OF ABC TRANSPORTER"/>
    <property type="match status" value="1"/>
</dbReference>
<gene>
    <name evidence="6" type="ORF">IAA16_03840</name>
</gene>
<evidence type="ECO:0000256" key="4">
    <source>
        <dbReference type="ARBA" id="ARBA00022729"/>
    </source>
</evidence>
<dbReference type="Gene3D" id="3.90.76.10">
    <property type="entry name" value="Dipeptide-binding Protein, Domain 1"/>
    <property type="match status" value="1"/>
</dbReference>
<evidence type="ECO:0000259" key="5">
    <source>
        <dbReference type="Pfam" id="PF00496"/>
    </source>
</evidence>
<reference evidence="6" key="2">
    <citation type="submission" date="2021-04" db="EMBL/GenBank/DDBJ databases">
        <authorList>
            <person name="Gilroy R."/>
        </authorList>
    </citation>
    <scope>NUCLEOTIDE SEQUENCE</scope>
    <source>
        <strain evidence="6">Gambia15-2214</strain>
    </source>
</reference>
<sequence>MNKRKVFLLLALQLCVGFVFALDRPFVIMDVVHTYNLDPHKANSSADAQVLTGLYEGLFVYDPYSLEPTFGLIEDYKVSRDKLRWTFYLQENLTFSNEEPITAETVKNSWIELLNPKESHPFASLFDCVQGAAEYRQGKATAEDVGIVVQGDYKISLILNAPAEHLPSILCHHAFSVVHQDKNVFSGPYCIESQEGNTVILKKNPFYYDKDNVALEEIHFIQSDDPEENAYLFNTGRADWVISNASIPSIIDKQSIYLTAEFATEYLFFKVYEEPWNRADFRNALLTATPWEELRSQAFIPASTLIIGIGNYVPPAGLFDYDIDEARYMLAEAKKNAGMAEDAPLEITIAVSDYEYAINQALLLVDAWSQLGITVNVSKTPMDRYLDSVEGWDADIFSYIWLGDFADPLSFLELFRSDSTLNVTGWKNETFDDLLQQASSTSGTERFELLSKAEDVLLSDGLIFPVSHPVTLNVVDPAVSGWSSNALDIHPLKYLDIKPTQQYIPNLVMAP</sequence>
<dbReference type="EMBL" id="JAHLFV010000085">
    <property type="protein sequence ID" value="MBU3849677.1"/>
    <property type="molecule type" value="Genomic_DNA"/>
</dbReference>
<comment type="similarity">
    <text evidence="2">Belongs to the bacterial solute-binding protein 5 family.</text>
</comment>
<evidence type="ECO:0000256" key="3">
    <source>
        <dbReference type="ARBA" id="ARBA00022448"/>
    </source>
</evidence>
<dbReference type="GO" id="GO:0015833">
    <property type="term" value="P:peptide transport"/>
    <property type="evidence" value="ECO:0007669"/>
    <property type="project" value="TreeGrafter"/>
</dbReference>
<dbReference type="PANTHER" id="PTHR30290:SF10">
    <property type="entry name" value="PERIPLASMIC OLIGOPEPTIDE-BINDING PROTEIN-RELATED"/>
    <property type="match status" value="1"/>
</dbReference>
<dbReference type="GO" id="GO:0043190">
    <property type="term" value="C:ATP-binding cassette (ABC) transporter complex"/>
    <property type="evidence" value="ECO:0007669"/>
    <property type="project" value="InterPro"/>
</dbReference>
<dbReference type="GO" id="GO:0030288">
    <property type="term" value="C:outer membrane-bounded periplasmic space"/>
    <property type="evidence" value="ECO:0007669"/>
    <property type="project" value="UniProtKB-ARBA"/>
</dbReference>
<evidence type="ECO:0000256" key="1">
    <source>
        <dbReference type="ARBA" id="ARBA00004196"/>
    </source>
</evidence>